<proteinExistence type="predicted"/>
<dbReference type="EMBL" id="JAAIUW010000010">
    <property type="protein sequence ID" value="KAF7812425.1"/>
    <property type="molecule type" value="Genomic_DNA"/>
</dbReference>
<gene>
    <name evidence="2" type="ORF">G2W53_033401</name>
</gene>
<comment type="caution">
    <text evidence="2">The sequence shown here is derived from an EMBL/GenBank/DDBJ whole genome shotgun (WGS) entry which is preliminary data.</text>
</comment>
<dbReference type="Proteomes" id="UP000634136">
    <property type="component" value="Unassembled WGS sequence"/>
</dbReference>
<name>A0A834SY60_9FABA</name>
<reference evidence="2" key="1">
    <citation type="submission" date="2020-09" db="EMBL/GenBank/DDBJ databases">
        <title>Genome-Enabled Discovery of Anthraquinone Biosynthesis in Senna tora.</title>
        <authorList>
            <person name="Kang S.-H."/>
            <person name="Pandey R.P."/>
            <person name="Lee C.-M."/>
            <person name="Sim J.-S."/>
            <person name="Jeong J.-T."/>
            <person name="Choi B.-S."/>
            <person name="Jung M."/>
            <person name="Ginzburg D."/>
            <person name="Zhao K."/>
            <person name="Won S.Y."/>
            <person name="Oh T.-J."/>
            <person name="Yu Y."/>
            <person name="Kim N.-H."/>
            <person name="Lee O.R."/>
            <person name="Lee T.-H."/>
            <person name="Bashyal P."/>
            <person name="Kim T.-S."/>
            <person name="Lee W.-H."/>
            <person name="Kawkins C."/>
            <person name="Kim C.-K."/>
            <person name="Kim J.S."/>
            <person name="Ahn B.O."/>
            <person name="Rhee S.Y."/>
            <person name="Sohng J.K."/>
        </authorList>
    </citation>
    <scope>NUCLEOTIDE SEQUENCE</scope>
    <source>
        <tissue evidence="2">Leaf</tissue>
    </source>
</reference>
<evidence type="ECO:0000313" key="2">
    <source>
        <dbReference type="EMBL" id="KAF7812425.1"/>
    </source>
</evidence>
<sequence length="38" mass="4428">MTSHSFHEIKSAIRSLDPLGFPNTTRSDRFDPLLQQHF</sequence>
<organism evidence="2 3">
    <name type="scientific">Senna tora</name>
    <dbReference type="NCBI Taxonomy" id="362788"/>
    <lineage>
        <taxon>Eukaryota</taxon>
        <taxon>Viridiplantae</taxon>
        <taxon>Streptophyta</taxon>
        <taxon>Embryophyta</taxon>
        <taxon>Tracheophyta</taxon>
        <taxon>Spermatophyta</taxon>
        <taxon>Magnoliopsida</taxon>
        <taxon>eudicotyledons</taxon>
        <taxon>Gunneridae</taxon>
        <taxon>Pentapetalae</taxon>
        <taxon>rosids</taxon>
        <taxon>fabids</taxon>
        <taxon>Fabales</taxon>
        <taxon>Fabaceae</taxon>
        <taxon>Caesalpinioideae</taxon>
        <taxon>Cassia clade</taxon>
        <taxon>Senna</taxon>
    </lineage>
</organism>
<dbReference type="AlphaFoldDB" id="A0A834SY60"/>
<feature type="region of interest" description="Disordered" evidence="1">
    <location>
        <begin position="17"/>
        <end position="38"/>
    </location>
</feature>
<evidence type="ECO:0000256" key="1">
    <source>
        <dbReference type="SAM" id="MobiDB-lite"/>
    </source>
</evidence>
<accession>A0A834SY60</accession>
<keyword evidence="3" id="KW-1185">Reference proteome</keyword>
<evidence type="ECO:0000313" key="3">
    <source>
        <dbReference type="Proteomes" id="UP000634136"/>
    </source>
</evidence>
<protein>
    <submittedName>
        <fullName evidence="2">Uncharacterized protein</fullName>
    </submittedName>
</protein>